<dbReference type="PANTHER" id="PTHR23179:SF26">
    <property type="entry name" value="T-CELL ACTIVATION RHO GTPASE-ACTIVATING PROTEIN"/>
    <property type="match status" value="1"/>
</dbReference>
<dbReference type="Gene3D" id="1.10.555.10">
    <property type="entry name" value="Rho GTPase activation protein"/>
    <property type="match status" value="1"/>
</dbReference>
<evidence type="ECO:0000256" key="1">
    <source>
        <dbReference type="SAM" id="MobiDB-lite"/>
    </source>
</evidence>
<dbReference type="InterPro" id="IPR008936">
    <property type="entry name" value="Rho_GTPase_activation_prot"/>
</dbReference>
<reference evidence="4" key="1">
    <citation type="submission" date="2025-08" db="UniProtKB">
        <authorList>
            <consortium name="RefSeq"/>
        </authorList>
    </citation>
    <scope>IDENTIFICATION</scope>
    <source>
        <tissue evidence="4">Blood</tissue>
    </source>
</reference>
<dbReference type="RefSeq" id="XP_067150936.1">
    <property type="nucleotide sequence ID" value="XM_067294835.1"/>
</dbReference>
<accession>A0ABM4EE10</accession>
<dbReference type="Proteomes" id="UP001652627">
    <property type="component" value="Chromosome 3"/>
</dbReference>
<dbReference type="PROSITE" id="PS50238">
    <property type="entry name" value="RHOGAP"/>
    <property type="match status" value="1"/>
</dbReference>
<keyword evidence="3" id="KW-1185">Reference proteome</keyword>
<dbReference type="SUPFAM" id="SSF48350">
    <property type="entry name" value="GTPase activation domain, GAP"/>
    <property type="match status" value="1"/>
</dbReference>
<dbReference type="PANTHER" id="PTHR23179">
    <property type="entry name" value="T-CELL ACTIVATION RHO GTPASE ACTIVATING PROTEIN-RELATED"/>
    <property type="match status" value="1"/>
</dbReference>
<dbReference type="Pfam" id="PF00620">
    <property type="entry name" value="RhoGAP"/>
    <property type="match status" value="1"/>
</dbReference>
<gene>
    <name evidence="4" type="primary">LOC136991692</name>
</gene>
<feature type="region of interest" description="Disordered" evidence="1">
    <location>
        <begin position="196"/>
        <end position="242"/>
    </location>
</feature>
<evidence type="ECO:0000313" key="3">
    <source>
        <dbReference type="Proteomes" id="UP001652627"/>
    </source>
</evidence>
<evidence type="ECO:0000259" key="2">
    <source>
        <dbReference type="PROSITE" id="PS50238"/>
    </source>
</evidence>
<proteinExistence type="predicted"/>
<feature type="domain" description="Rho-GAP" evidence="2">
    <location>
        <begin position="1"/>
        <end position="96"/>
    </location>
</feature>
<feature type="region of interest" description="Disordered" evidence="1">
    <location>
        <begin position="66"/>
        <end position="173"/>
    </location>
</feature>
<feature type="compositionally biased region" description="Basic and acidic residues" evidence="1">
    <location>
        <begin position="135"/>
        <end position="145"/>
    </location>
</feature>
<dbReference type="InterPro" id="IPR000198">
    <property type="entry name" value="RhoGAP_dom"/>
</dbReference>
<evidence type="ECO:0000313" key="4">
    <source>
        <dbReference type="RefSeq" id="XP_067150936.1"/>
    </source>
</evidence>
<sequence>MLALEKPSKEHQIEELKVVADQLSRANCLLLKPLLAVLHRISQNAETNRMDSRNLAICVGPNLLSPGTGNAEGDERQGRPGAAQEDALANHSPEPEVACGPPAAEMQQQPSERSPSGRRAYATCASAPPLLPPWKNDRSTMDRSYSEPALSCQVRSEGSRRHQKQSRSADNVAVGQQELRLEHEALQKQPAMLPAQFCHGAPPQTSSRRSLDSALPTSRGPSTMRVGPAAIPSRGLWSTRTT</sequence>
<name>A0ABM4EE10_9AVES</name>
<organism evidence="3 4">
    <name type="scientific">Apteryx mantelli</name>
    <name type="common">North Island brown kiwi</name>
    <dbReference type="NCBI Taxonomy" id="2696672"/>
    <lineage>
        <taxon>Eukaryota</taxon>
        <taxon>Metazoa</taxon>
        <taxon>Chordata</taxon>
        <taxon>Craniata</taxon>
        <taxon>Vertebrata</taxon>
        <taxon>Euteleostomi</taxon>
        <taxon>Archelosauria</taxon>
        <taxon>Archosauria</taxon>
        <taxon>Dinosauria</taxon>
        <taxon>Saurischia</taxon>
        <taxon>Theropoda</taxon>
        <taxon>Coelurosauria</taxon>
        <taxon>Aves</taxon>
        <taxon>Palaeognathae</taxon>
        <taxon>Apterygiformes</taxon>
        <taxon>Apterygidae</taxon>
        <taxon>Apteryx</taxon>
    </lineage>
</organism>
<protein>
    <recommendedName>
        <fullName evidence="2">Rho-GAP domain-containing protein</fullName>
    </recommendedName>
</protein>
<dbReference type="GeneID" id="136991692"/>